<organism evidence="2 3">
    <name type="scientific">Helianthus annuus</name>
    <name type="common">Common sunflower</name>
    <dbReference type="NCBI Taxonomy" id="4232"/>
    <lineage>
        <taxon>Eukaryota</taxon>
        <taxon>Viridiplantae</taxon>
        <taxon>Streptophyta</taxon>
        <taxon>Embryophyta</taxon>
        <taxon>Tracheophyta</taxon>
        <taxon>Spermatophyta</taxon>
        <taxon>Magnoliopsida</taxon>
        <taxon>eudicotyledons</taxon>
        <taxon>Gunneridae</taxon>
        <taxon>Pentapetalae</taxon>
        <taxon>asterids</taxon>
        <taxon>campanulids</taxon>
        <taxon>Asterales</taxon>
        <taxon>Asteraceae</taxon>
        <taxon>Asteroideae</taxon>
        <taxon>Heliantheae alliance</taxon>
        <taxon>Heliantheae</taxon>
        <taxon>Helianthus</taxon>
    </lineage>
</organism>
<evidence type="ECO:0000313" key="3">
    <source>
        <dbReference type="Proteomes" id="UP000215914"/>
    </source>
</evidence>
<evidence type="ECO:0000256" key="1">
    <source>
        <dbReference type="SAM" id="MobiDB-lite"/>
    </source>
</evidence>
<reference evidence="2" key="1">
    <citation type="journal article" date="2017" name="Nature">
        <title>The sunflower genome provides insights into oil metabolism, flowering and Asterid evolution.</title>
        <authorList>
            <person name="Badouin H."/>
            <person name="Gouzy J."/>
            <person name="Grassa C.J."/>
            <person name="Murat F."/>
            <person name="Staton S.E."/>
            <person name="Cottret L."/>
            <person name="Lelandais-Briere C."/>
            <person name="Owens G.L."/>
            <person name="Carrere S."/>
            <person name="Mayjonade B."/>
            <person name="Legrand L."/>
            <person name="Gill N."/>
            <person name="Kane N.C."/>
            <person name="Bowers J.E."/>
            <person name="Hubner S."/>
            <person name="Bellec A."/>
            <person name="Berard A."/>
            <person name="Berges H."/>
            <person name="Blanchet N."/>
            <person name="Boniface M.C."/>
            <person name="Brunel D."/>
            <person name="Catrice O."/>
            <person name="Chaidir N."/>
            <person name="Claudel C."/>
            <person name="Donnadieu C."/>
            <person name="Faraut T."/>
            <person name="Fievet G."/>
            <person name="Helmstetter N."/>
            <person name="King M."/>
            <person name="Knapp S.J."/>
            <person name="Lai Z."/>
            <person name="Le Paslier M.C."/>
            <person name="Lippi Y."/>
            <person name="Lorenzon L."/>
            <person name="Mandel J.R."/>
            <person name="Marage G."/>
            <person name="Marchand G."/>
            <person name="Marquand E."/>
            <person name="Bret-Mestries E."/>
            <person name="Morien E."/>
            <person name="Nambeesan S."/>
            <person name="Nguyen T."/>
            <person name="Pegot-Espagnet P."/>
            <person name="Pouilly N."/>
            <person name="Raftis F."/>
            <person name="Sallet E."/>
            <person name="Schiex T."/>
            <person name="Thomas J."/>
            <person name="Vandecasteele C."/>
            <person name="Vares D."/>
            <person name="Vear F."/>
            <person name="Vautrin S."/>
            <person name="Crespi M."/>
            <person name="Mangin B."/>
            <person name="Burke J.M."/>
            <person name="Salse J."/>
            <person name="Munos S."/>
            <person name="Vincourt P."/>
            <person name="Rieseberg L.H."/>
            <person name="Langlade N.B."/>
        </authorList>
    </citation>
    <scope>NUCLEOTIDE SEQUENCE</scope>
    <source>
        <tissue evidence="2">Leaves</tissue>
    </source>
</reference>
<dbReference type="Proteomes" id="UP000215914">
    <property type="component" value="Unassembled WGS sequence"/>
</dbReference>
<dbReference type="Gramene" id="mRNA:HanXRQr2_Chr13g0606791">
    <property type="protein sequence ID" value="mRNA:HanXRQr2_Chr13g0606791"/>
    <property type="gene ID" value="HanXRQr2_Chr13g0606791"/>
</dbReference>
<feature type="region of interest" description="Disordered" evidence="1">
    <location>
        <begin position="26"/>
        <end position="86"/>
    </location>
</feature>
<evidence type="ECO:0000313" key="2">
    <source>
        <dbReference type="EMBL" id="KAF5774969.1"/>
    </source>
</evidence>
<proteinExistence type="predicted"/>
<dbReference type="AlphaFoldDB" id="A0A9K3HDY8"/>
<sequence length="564" mass="65686">METPLKCLKVSSSWLIAIGKMARTGVRVDKKGKAQEEPSHGASKKAKKQLLVVEEPGGSNLKEEEINEGEEAGEEEEVEEEDGNDDEVELVFDEDGIPKWDASKRLSRYPIEHRADMYRRKLKQSTQHRIDLFLCEKFIILKDFRAFGIEECFKKLGWVDFLQFTGEDDIYMDEVIEWMSSLEKDEGNNPPVTTQLIGKVNGVKVVLSFKEIKKISKYDTKATRNGSYIYPKDAELADETKTEGWKTRVRSLFEVPPGVDLTKWSLKTDYLRPMARFLIRFITYNVMPRTSDLGKVRFPEMLVLVALITGAPKLSAKHLIMYNVWEAREREQRMMIPHARLLSLLLKKQGSIPKGVRGFVRKQTKINMQLFTKSSRWMHSKTRTKHRLTVQGTHEVPDKYVEGQRSDVEEDEEDEEINVQANIGVEEGVHIEVELEPRRDVNEDEGAPQAVVLKPYLTGFTPEMFRTPYYFHMYDAVIRARPPVFGTWDEYKRIKFDRQSQAIEETRMFQKLVIWQNQQRIGEESSSHEPHGMDAVLRGYYEMEVDWDVLWDVLNNMVSFWLER</sequence>
<gene>
    <name evidence="2" type="ORF">HanXRQr2_Chr13g0606791</name>
</gene>
<name>A0A9K3HDY8_HELAN</name>
<feature type="compositionally biased region" description="Acidic residues" evidence="1">
    <location>
        <begin position="65"/>
        <end position="86"/>
    </location>
</feature>
<dbReference type="EMBL" id="MNCJ02000328">
    <property type="protein sequence ID" value="KAF5774969.1"/>
    <property type="molecule type" value="Genomic_DNA"/>
</dbReference>
<keyword evidence="3" id="KW-1185">Reference proteome</keyword>
<feature type="compositionally biased region" description="Basic and acidic residues" evidence="1">
    <location>
        <begin position="26"/>
        <end position="39"/>
    </location>
</feature>
<comment type="caution">
    <text evidence="2">The sequence shown here is derived from an EMBL/GenBank/DDBJ whole genome shotgun (WGS) entry which is preliminary data.</text>
</comment>
<accession>A0A9K3HDY8</accession>
<reference evidence="2" key="2">
    <citation type="submission" date="2020-06" db="EMBL/GenBank/DDBJ databases">
        <title>Helianthus annuus Genome sequencing and assembly Release 2.</title>
        <authorList>
            <person name="Gouzy J."/>
            <person name="Langlade N."/>
            <person name="Munos S."/>
        </authorList>
    </citation>
    <scope>NUCLEOTIDE SEQUENCE</scope>
    <source>
        <tissue evidence="2">Leaves</tissue>
    </source>
</reference>
<protein>
    <submittedName>
        <fullName evidence="2">Uncharacterized protein</fullName>
    </submittedName>
</protein>